<accession>A0A0H3PE43</accession>
<gene>
    <name evidence="2" type="ORF">CGSHi3655_09121</name>
    <name evidence="1" type="ORF">KRLU3655_LOCUS1326</name>
</gene>
<dbReference type="PANTHER" id="PTHR39206">
    <property type="entry name" value="SLL8004 PROTEIN"/>
    <property type="match status" value="1"/>
</dbReference>
<evidence type="ECO:0000313" key="3">
    <source>
        <dbReference type="Proteomes" id="UP000003185"/>
    </source>
</evidence>
<dbReference type="Proteomes" id="UP000003185">
    <property type="component" value="Unassembled WGS sequence"/>
</dbReference>
<dbReference type="EMBL" id="OV040719">
    <property type="protein sequence ID" value="CAH0451250.1"/>
    <property type="molecule type" value="Genomic_DNA"/>
</dbReference>
<protein>
    <submittedName>
        <fullName evidence="2">Uncharacterized protein</fullName>
    </submittedName>
</protein>
<proteinExistence type="predicted"/>
<sequence>MWKNGSGKSTLRSFNQDAVQIVIDSDHIAMQINPQNPRLADIDAGRKAIGLFRFAIKLHIDFSMESTLSGNSIIQRIKNAKENGFYVHLNYIGINRIEINLARIKARVKSGGHFIAEDIVKYRY</sequence>
<dbReference type="EMBL" id="AAZF01000003">
    <property type="protein sequence ID" value="EDJ93077.1"/>
    <property type="molecule type" value="Genomic_DNA"/>
</dbReference>
<evidence type="ECO:0000313" key="1">
    <source>
        <dbReference type="EMBL" id="CAH0451250.1"/>
    </source>
</evidence>
<dbReference type="Gene3D" id="3.40.50.300">
    <property type="entry name" value="P-loop containing nucleotide triphosphate hydrolases"/>
    <property type="match status" value="1"/>
</dbReference>
<dbReference type="PANTHER" id="PTHR39206:SF1">
    <property type="entry name" value="SLL8004 PROTEIN"/>
    <property type="match status" value="1"/>
</dbReference>
<dbReference type="InterPro" id="IPR027417">
    <property type="entry name" value="P-loop_NTPase"/>
</dbReference>
<reference evidence="2 3" key="1">
    <citation type="journal article" date="2007" name="Genome Biol.">
        <title>Characterization and modeling of the Haemophilus influenzae core and supragenomes based on the complete genomic sequences of Rd and 12 clinical nontypeable strains.</title>
        <authorList>
            <person name="Hogg J.S."/>
            <person name="Hu F.Z."/>
            <person name="Janto B."/>
            <person name="Boissy R."/>
            <person name="Hayes J."/>
            <person name="Keefe R."/>
            <person name="Post J.C."/>
            <person name="Ehrlich G.D."/>
        </authorList>
    </citation>
    <scope>NUCLEOTIDE SEQUENCE [LARGE SCALE GENOMIC DNA]</scope>
    <source>
        <strain evidence="2">3655</strain>
        <strain evidence="3">NTHi 3655</strain>
    </source>
</reference>
<dbReference type="RefSeq" id="WP_005656712.1">
    <property type="nucleotide sequence ID" value="NZ_AAZF01000003.1"/>
</dbReference>
<reference evidence="1" key="3">
    <citation type="submission" date="2024-01" db="EMBL/GenBank/DDBJ databases">
        <authorList>
            <person name="Riesbeck K."/>
        </authorList>
    </citation>
    <scope>NUCLEOTIDE SEQUENCE</scope>
    <source>
        <strain evidence="1">3655</strain>
    </source>
</reference>
<dbReference type="Proteomes" id="UP000837958">
    <property type="component" value="Chromosome"/>
</dbReference>
<evidence type="ECO:0000313" key="2">
    <source>
        <dbReference type="EMBL" id="EDJ93077.1"/>
    </source>
</evidence>
<reference evidence="4" key="2">
    <citation type="submission" date="2021-11" db="EMBL/GenBank/DDBJ databases">
        <authorList>
            <person name="Riesbeck K."/>
        </authorList>
    </citation>
    <scope>NUCLEOTIDE SEQUENCE [LARGE SCALE GENOMIC DNA]</scope>
</reference>
<name>A0A0H3PE43_HAEI3</name>
<dbReference type="AlphaFoldDB" id="A0A0H3PE43"/>
<evidence type="ECO:0000313" key="4">
    <source>
        <dbReference type="Proteomes" id="UP000837958"/>
    </source>
</evidence>
<organism evidence="2 3">
    <name type="scientific">Haemophilus influenzae (strain NTHi 3655)</name>
    <dbReference type="NCBI Taxonomy" id="375177"/>
    <lineage>
        <taxon>Bacteria</taxon>
        <taxon>Pseudomonadati</taxon>
        <taxon>Pseudomonadota</taxon>
        <taxon>Gammaproteobacteria</taxon>
        <taxon>Pasteurellales</taxon>
        <taxon>Pasteurellaceae</taxon>
        <taxon>Haemophilus</taxon>
    </lineage>
</organism>